<reference evidence="1 2" key="1">
    <citation type="journal article" date="2014" name="Agronomy (Basel)">
        <title>A Draft Genome Sequence for Ensete ventricosum, the Drought-Tolerant Tree Against Hunger.</title>
        <authorList>
            <person name="Harrison J."/>
            <person name="Moore K.A."/>
            <person name="Paszkiewicz K."/>
            <person name="Jones T."/>
            <person name="Grant M."/>
            <person name="Ambacheew D."/>
            <person name="Muzemil S."/>
            <person name="Studholme D.J."/>
        </authorList>
    </citation>
    <scope>NUCLEOTIDE SEQUENCE [LARGE SCALE GENOMIC DNA]</scope>
</reference>
<proteinExistence type="predicted"/>
<evidence type="ECO:0000313" key="2">
    <source>
        <dbReference type="Proteomes" id="UP000287651"/>
    </source>
</evidence>
<accession>A0A426XLH2</accession>
<sequence length="104" mass="11743">MHQVDAFGNSTGVCRKLVEGIGSLPRWHKGVRQKKTETHRKIIGDSRKACRESGCSDDAVGSCQKFARRFAEEIRKLAGNTKGDHWKEDRRICRKIAGGCRSMR</sequence>
<feature type="non-terminal residue" evidence="1">
    <location>
        <position position="104"/>
    </location>
</feature>
<dbReference type="Proteomes" id="UP000287651">
    <property type="component" value="Unassembled WGS sequence"/>
</dbReference>
<evidence type="ECO:0000313" key="1">
    <source>
        <dbReference type="EMBL" id="RRT40324.1"/>
    </source>
</evidence>
<name>A0A426XLH2_ENSVE</name>
<gene>
    <name evidence="1" type="ORF">B296_00039864</name>
</gene>
<dbReference type="AlphaFoldDB" id="A0A426XLH2"/>
<dbReference type="EMBL" id="AMZH03019464">
    <property type="protein sequence ID" value="RRT40324.1"/>
    <property type="molecule type" value="Genomic_DNA"/>
</dbReference>
<organism evidence="1 2">
    <name type="scientific">Ensete ventricosum</name>
    <name type="common">Abyssinian banana</name>
    <name type="synonym">Musa ensete</name>
    <dbReference type="NCBI Taxonomy" id="4639"/>
    <lineage>
        <taxon>Eukaryota</taxon>
        <taxon>Viridiplantae</taxon>
        <taxon>Streptophyta</taxon>
        <taxon>Embryophyta</taxon>
        <taxon>Tracheophyta</taxon>
        <taxon>Spermatophyta</taxon>
        <taxon>Magnoliopsida</taxon>
        <taxon>Liliopsida</taxon>
        <taxon>Zingiberales</taxon>
        <taxon>Musaceae</taxon>
        <taxon>Ensete</taxon>
    </lineage>
</organism>
<comment type="caution">
    <text evidence="1">The sequence shown here is derived from an EMBL/GenBank/DDBJ whole genome shotgun (WGS) entry which is preliminary data.</text>
</comment>
<protein>
    <submittedName>
        <fullName evidence="1">Uncharacterized protein</fullName>
    </submittedName>
</protein>